<organism evidence="9 10">
    <name type="scientific">Daejeonella lutea</name>
    <dbReference type="NCBI Taxonomy" id="572036"/>
    <lineage>
        <taxon>Bacteria</taxon>
        <taxon>Pseudomonadati</taxon>
        <taxon>Bacteroidota</taxon>
        <taxon>Sphingobacteriia</taxon>
        <taxon>Sphingobacteriales</taxon>
        <taxon>Sphingobacteriaceae</taxon>
        <taxon>Daejeonella</taxon>
    </lineage>
</organism>
<dbReference type="RefSeq" id="WP_079700695.1">
    <property type="nucleotide sequence ID" value="NZ_FUYR01000001.1"/>
</dbReference>
<feature type="domain" description="NADH-Ubiquinone oxidoreductase (complex I) chain 5 N-terminal" evidence="8">
    <location>
        <begin position="71"/>
        <end position="120"/>
    </location>
</feature>
<feature type="transmembrane region" description="Helical" evidence="6">
    <location>
        <begin position="142"/>
        <end position="162"/>
    </location>
</feature>
<dbReference type="EMBL" id="FUYR01000001">
    <property type="protein sequence ID" value="SKB28665.1"/>
    <property type="molecule type" value="Genomic_DNA"/>
</dbReference>
<dbReference type="PANTHER" id="PTHR42829:SF2">
    <property type="entry name" value="NADH-UBIQUINONE OXIDOREDUCTASE CHAIN 5"/>
    <property type="match status" value="1"/>
</dbReference>
<dbReference type="GO" id="GO:0012505">
    <property type="term" value="C:endomembrane system"/>
    <property type="evidence" value="ECO:0007669"/>
    <property type="project" value="UniProtKB-SubCell"/>
</dbReference>
<feature type="transmembrane region" description="Helical" evidence="6">
    <location>
        <begin position="267"/>
        <end position="288"/>
    </location>
</feature>
<gene>
    <name evidence="9" type="ORF">SAMN05661099_0188</name>
</gene>
<dbReference type="InterPro" id="IPR001750">
    <property type="entry name" value="ND/Mrp_TM"/>
</dbReference>
<evidence type="ECO:0000259" key="7">
    <source>
        <dbReference type="Pfam" id="PF00361"/>
    </source>
</evidence>
<keyword evidence="10" id="KW-1185">Reference proteome</keyword>
<dbReference type="Proteomes" id="UP000189981">
    <property type="component" value="Unassembled WGS sequence"/>
</dbReference>
<feature type="transmembrane region" description="Helical" evidence="6">
    <location>
        <begin position="444"/>
        <end position="465"/>
    </location>
</feature>
<comment type="subcellular location">
    <subcellularLocation>
        <location evidence="1">Endomembrane system</location>
        <topology evidence="1">Multi-pass membrane protein</topology>
    </subcellularLocation>
    <subcellularLocation>
        <location evidence="5">Membrane</location>
        <topology evidence="5">Multi-pass membrane protein</topology>
    </subcellularLocation>
</comment>
<evidence type="ECO:0000256" key="2">
    <source>
        <dbReference type="ARBA" id="ARBA00022692"/>
    </source>
</evidence>
<feature type="transmembrane region" description="Helical" evidence="6">
    <location>
        <begin position="42"/>
        <end position="61"/>
    </location>
</feature>
<dbReference type="GO" id="GO:0008137">
    <property type="term" value="F:NADH dehydrogenase (ubiquinone) activity"/>
    <property type="evidence" value="ECO:0007669"/>
    <property type="project" value="InterPro"/>
</dbReference>
<evidence type="ECO:0000256" key="1">
    <source>
        <dbReference type="ARBA" id="ARBA00004127"/>
    </source>
</evidence>
<feature type="transmembrane region" description="Helical" evidence="6">
    <location>
        <begin position="294"/>
        <end position="316"/>
    </location>
</feature>
<proteinExistence type="predicted"/>
<feature type="domain" description="NADH:quinone oxidoreductase/Mrp antiporter transmembrane" evidence="7">
    <location>
        <begin position="137"/>
        <end position="435"/>
    </location>
</feature>
<dbReference type="PRINTS" id="PR01435">
    <property type="entry name" value="NPOXDRDTASE5"/>
</dbReference>
<dbReference type="OrthoDB" id="9807568at2"/>
<feature type="transmembrane region" description="Helical" evidence="6">
    <location>
        <begin position="225"/>
        <end position="246"/>
    </location>
</feature>
<dbReference type="STRING" id="572036.SAMN05661099_0188"/>
<feature type="transmembrane region" description="Helical" evidence="6">
    <location>
        <begin position="526"/>
        <end position="547"/>
    </location>
</feature>
<sequence length="674" mass="74736">MDFLTFSANTLCLLSLIALVFPFSSFLVILQLKKSQGATISIFNISVSLIASLLVFINVWNSTTLQQQVEWFQVGTVSISAGILLNNLSVLMMVLVSAISLLVHIYSISYMKGDENIYKYWAYLGLFCFSMMGLVISDSLLLIYMFWELVGMSSYLLIGFWFTKDAASQAAKKAFIMNRIGDLGFLTGLMIIYSQFGTFDIGRLFNVGGLVDSASIINGFWISESASVPVIWLTIAGLAFFIGAMTKSAQFPLHTWLPDAMQGPTSVSSLIHAATMVAAGVFLLGRVYPLFDSIALNTITVVGVFTAFMAATIALTQNDIKRILAYSTISQLGFMIAAMGIGAYGESIFHLATHAFFKCLLFLAAGSVIHQLHHYKEHHSLEFNHQDIRLMGGLRKQMPIAFITMCIAAAALAGLPFTSGFLSKDAILITSFEWAEGYHGFKKLVPFVLVLTSWLTVFYIGRLIFKVFFGKSNYKGVKDAPWPMTRILLILAFFSLFPLFSVNPLSYDNSWLLQGFVPAGVKPFDIFHLLVPIIVTGISAIIVLISYKLYGGTATKQLPENGLLYRFSNRAWYLDRVYDLLFVRSITALSIISHKFDTLIVDGLVNSLAGLARIISDIIHWFDRHVVDGLVNGIASLASKTGDFARQFQTGKLQHYLITMLTLVVTFFIITYLI</sequence>
<dbReference type="PRINTS" id="PR01434">
    <property type="entry name" value="NADHDHGNASE5"/>
</dbReference>
<dbReference type="Gene3D" id="1.20.5.2700">
    <property type="match status" value="2"/>
</dbReference>
<dbReference type="AlphaFoldDB" id="A0A1T5A1E5"/>
<protein>
    <submittedName>
        <fullName evidence="9">NADH-quinone oxidoreductase subunit L</fullName>
    </submittedName>
</protein>
<feature type="transmembrane region" description="Helical" evidence="6">
    <location>
        <begin position="81"/>
        <end position="106"/>
    </location>
</feature>
<feature type="transmembrane region" description="Helical" evidence="6">
    <location>
        <begin position="656"/>
        <end position="673"/>
    </location>
</feature>
<dbReference type="GO" id="GO:0016020">
    <property type="term" value="C:membrane"/>
    <property type="evidence" value="ECO:0007669"/>
    <property type="project" value="UniProtKB-SubCell"/>
</dbReference>
<dbReference type="Pfam" id="PF00662">
    <property type="entry name" value="Proton_antipo_N"/>
    <property type="match status" value="1"/>
</dbReference>
<feature type="transmembrane region" description="Helical" evidence="6">
    <location>
        <begin position="486"/>
        <end position="506"/>
    </location>
</feature>
<keyword evidence="2 5" id="KW-0812">Transmembrane</keyword>
<evidence type="ECO:0000256" key="6">
    <source>
        <dbReference type="SAM" id="Phobius"/>
    </source>
</evidence>
<evidence type="ECO:0000256" key="5">
    <source>
        <dbReference type="RuleBase" id="RU000320"/>
    </source>
</evidence>
<dbReference type="InterPro" id="IPR003945">
    <property type="entry name" value="NU5C-like"/>
</dbReference>
<feature type="transmembrane region" description="Helical" evidence="6">
    <location>
        <begin position="118"/>
        <end position="136"/>
    </location>
</feature>
<accession>A0A1T5A1E5</accession>
<evidence type="ECO:0000313" key="9">
    <source>
        <dbReference type="EMBL" id="SKB28665.1"/>
    </source>
</evidence>
<feature type="transmembrane region" description="Helical" evidence="6">
    <location>
        <begin position="6"/>
        <end position="30"/>
    </location>
</feature>
<feature type="transmembrane region" description="Helical" evidence="6">
    <location>
        <begin position="183"/>
        <end position="205"/>
    </location>
</feature>
<reference evidence="10" key="1">
    <citation type="submission" date="2017-02" db="EMBL/GenBank/DDBJ databases">
        <authorList>
            <person name="Varghese N."/>
            <person name="Submissions S."/>
        </authorList>
    </citation>
    <scope>NUCLEOTIDE SEQUENCE [LARGE SCALE GENOMIC DNA]</scope>
    <source>
        <strain evidence="10">DSM 22385</strain>
    </source>
</reference>
<feature type="transmembrane region" description="Helical" evidence="6">
    <location>
        <begin position="400"/>
        <end position="422"/>
    </location>
</feature>
<feature type="transmembrane region" description="Helical" evidence="6">
    <location>
        <begin position="323"/>
        <end position="345"/>
    </location>
</feature>
<dbReference type="NCBIfam" id="TIGR01974">
    <property type="entry name" value="NDH_I_L"/>
    <property type="match status" value="1"/>
</dbReference>
<dbReference type="Pfam" id="PF00361">
    <property type="entry name" value="Proton_antipo_M"/>
    <property type="match status" value="1"/>
</dbReference>
<dbReference type="InterPro" id="IPR018393">
    <property type="entry name" value="NADHpl_OxRdtase_5_subgr"/>
</dbReference>
<dbReference type="PANTHER" id="PTHR42829">
    <property type="entry name" value="NADH-UBIQUINONE OXIDOREDUCTASE CHAIN 5"/>
    <property type="match status" value="1"/>
</dbReference>
<keyword evidence="4 6" id="KW-0472">Membrane</keyword>
<dbReference type="GO" id="GO:0003954">
    <property type="term" value="F:NADH dehydrogenase activity"/>
    <property type="evidence" value="ECO:0007669"/>
    <property type="project" value="TreeGrafter"/>
</dbReference>
<evidence type="ECO:0000256" key="3">
    <source>
        <dbReference type="ARBA" id="ARBA00022989"/>
    </source>
</evidence>
<keyword evidence="3 6" id="KW-1133">Transmembrane helix</keyword>
<name>A0A1T5A1E5_9SPHI</name>
<feature type="transmembrane region" description="Helical" evidence="6">
    <location>
        <begin position="351"/>
        <end position="369"/>
    </location>
</feature>
<dbReference type="GO" id="GO:0042773">
    <property type="term" value="P:ATP synthesis coupled electron transport"/>
    <property type="evidence" value="ECO:0007669"/>
    <property type="project" value="InterPro"/>
</dbReference>
<evidence type="ECO:0000313" key="10">
    <source>
        <dbReference type="Proteomes" id="UP000189981"/>
    </source>
</evidence>
<dbReference type="GO" id="GO:0015990">
    <property type="term" value="P:electron transport coupled proton transport"/>
    <property type="evidence" value="ECO:0007669"/>
    <property type="project" value="TreeGrafter"/>
</dbReference>
<dbReference type="NCBIfam" id="NF005141">
    <property type="entry name" value="PRK06590.1"/>
    <property type="match status" value="1"/>
</dbReference>
<evidence type="ECO:0000256" key="4">
    <source>
        <dbReference type="ARBA" id="ARBA00023136"/>
    </source>
</evidence>
<dbReference type="InterPro" id="IPR001516">
    <property type="entry name" value="Proton_antipo_N"/>
</dbReference>
<evidence type="ECO:0000259" key="8">
    <source>
        <dbReference type="Pfam" id="PF00662"/>
    </source>
</evidence>